<feature type="compositionally biased region" description="Polar residues" evidence="1">
    <location>
        <begin position="1"/>
        <end position="33"/>
    </location>
</feature>
<gene>
    <name evidence="2" type="ORF">E4656_10360</name>
</gene>
<sequence length="510" mass="56776">MPTVPQGLTTGMALQQQPTYSKSSAPQSSNQMPALQDAPGVQVTLQGEARSTSAYARPAPLPSQPASWTPDAISEQMQSNLSGRQRAGSNPLQRLTGMLFDRIASGSDSFEQSLARFGSLPNADRDLEHWVGGIGSARGSTTLQTLGFSLTTRSGTSVRIELSHKLEPGFFSANSLAAKVSINGNLSDAEREALGEMSELMERLAQEFMKTGKLTLDGLEGFDSDLFEKLKLDFRSGTDHYALTLNNTPEERTLSINWNGNKVDLSLDLTGNTLTGAEAKAQSLAHYLELIRDSVKKSDGDKALADFMADSFATLHQLNDTESRNATIAQEKLPDNTLLTGMQDFSATFTSKYTQPNTHSEKFMERAGFTLELGQTSRVSGRPPIELSIDQEQHYSLSASYYRPLSFLEDVDFETQTYQYIEINEQSTRRTQQRYEMGRWVSAIHTEENQYHHQMTEYRLNDISRTVVKEDARARLLDLTEQTQQELYRNQQLALLDSLLLTAPTRRNLV</sequence>
<dbReference type="AlphaFoldDB" id="A0A4Z0WDY2"/>
<protein>
    <submittedName>
        <fullName evidence="2">Uncharacterized protein</fullName>
    </submittedName>
</protein>
<feature type="region of interest" description="Disordered" evidence="1">
    <location>
        <begin position="1"/>
        <end position="37"/>
    </location>
</feature>
<organism evidence="2 3">
    <name type="scientific">Natronospirillum operosum</name>
    <dbReference type="NCBI Taxonomy" id="2759953"/>
    <lineage>
        <taxon>Bacteria</taxon>
        <taxon>Pseudomonadati</taxon>
        <taxon>Pseudomonadota</taxon>
        <taxon>Gammaproteobacteria</taxon>
        <taxon>Oceanospirillales</taxon>
        <taxon>Natronospirillaceae</taxon>
        <taxon>Natronospirillum</taxon>
    </lineage>
</organism>
<proteinExistence type="predicted"/>
<feature type="region of interest" description="Disordered" evidence="1">
    <location>
        <begin position="49"/>
        <end position="69"/>
    </location>
</feature>
<dbReference type="Proteomes" id="UP000297475">
    <property type="component" value="Unassembled WGS sequence"/>
</dbReference>
<dbReference type="EMBL" id="SRMF01000003">
    <property type="protein sequence ID" value="TGG93442.1"/>
    <property type="molecule type" value="Genomic_DNA"/>
</dbReference>
<keyword evidence="3" id="KW-1185">Reference proteome</keyword>
<dbReference type="OrthoDB" id="5941093at2"/>
<dbReference type="RefSeq" id="WP_135483151.1">
    <property type="nucleotide sequence ID" value="NZ_SRMF01000003.1"/>
</dbReference>
<accession>A0A4Z0WDY2</accession>
<reference evidence="2 3" key="1">
    <citation type="submission" date="2019-04" db="EMBL/GenBank/DDBJ databases">
        <title>Natronospirillum operosus gen. nov., sp. nov., a haloalkaliphilic satellite isolated from decaying biomass of laboratory culture of cyanobacterium Geitlerinema sp. and proposal of Natronospirillaceae fam. nov. and Saccharospirillaceae fam. nov.</title>
        <authorList>
            <person name="Kevbrin V."/>
            <person name="Boltyanskaya Y."/>
            <person name="Koziaeva V."/>
            <person name="Grouzdev D.S."/>
            <person name="Park M."/>
            <person name="Cho J."/>
        </authorList>
    </citation>
    <scope>NUCLEOTIDE SEQUENCE [LARGE SCALE GENOMIC DNA]</scope>
    <source>
        <strain evidence="2 3">G-116</strain>
    </source>
</reference>
<evidence type="ECO:0000313" key="2">
    <source>
        <dbReference type="EMBL" id="TGG93442.1"/>
    </source>
</evidence>
<evidence type="ECO:0000256" key="1">
    <source>
        <dbReference type="SAM" id="MobiDB-lite"/>
    </source>
</evidence>
<comment type="caution">
    <text evidence="2">The sequence shown here is derived from an EMBL/GenBank/DDBJ whole genome shotgun (WGS) entry which is preliminary data.</text>
</comment>
<name>A0A4Z0WDY2_9GAMM</name>
<evidence type="ECO:0000313" key="3">
    <source>
        <dbReference type="Proteomes" id="UP000297475"/>
    </source>
</evidence>